<evidence type="ECO:0000256" key="3">
    <source>
        <dbReference type="SAM" id="SignalP"/>
    </source>
</evidence>
<feature type="chain" id="PRO_5045302010" evidence="3">
    <location>
        <begin position="23"/>
        <end position="396"/>
    </location>
</feature>
<evidence type="ECO:0000259" key="4">
    <source>
        <dbReference type="Pfam" id="PF14870"/>
    </source>
</evidence>
<comment type="caution">
    <text evidence="5">The sequence shown here is derived from an EMBL/GenBank/DDBJ whole genome shotgun (WGS) entry which is preliminary data.</text>
</comment>
<organism evidence="5 6">
    <name type="scientific">Oceanobacter antarcticus</name>
    <dbReference type="NCBI Taxonomy" id="3133425"/>
    <lineage>
        <taxon>Bacteria</taxon>
        <taxon>Pseudomonadati</taxon>
        <taxon>Pseudomonadota</taxon>
        <taxon>Gammaproteobacteria</taxon>
        <taxon>Oceanospirillales</taxon>
        <taxon>Oceanospirillaceae</taxon>
        <taxon>Oceanobacter</taxon>
    </lineage>
</organism>
<evidence type="ECO:0000256" key="2">
    <source>
        <dbReference type="ARBA" id="ARBA00023276"/>
    </source>
</evidence>
<proteinExistence type="predicted"/>
<dbReference type="SUPFAM" id="SSF110296">
    <property type="entry name" value="Oligoxyloglucan reducing end-specific cellobiohydrolase"/>
    <property type="match status" value="1"/>
</dbReference>
<dbReference type="Proteomes" id="UP001620597">
    <property type="component" value="Unassembled WGS sequence"/>
</dbReference>
<dbReference type="PANTHER" id="PTHR47199">
    <property type="entry name" value="PHOTOSYSTEM II STABILITY/ASSEMBLY FACTOR HCF136, CHLOROPLASTIC"/>
    <property type="match status" value="1"/>
</dbReference>
<name>A0ABW8NDW4_9GAMM</name>
<keyword evidence="3" id="KW-0732">Signal</keyword>
<sequence length="396" mass="41975">MRFIKACFLMVTLSLGATTVLAEWVDPLQAPAQASVKAHTALLLDITHAGDRLVAVGAFGHILYSDDNGQFWQQAQVPVRVTLTAVTFIDDRTGWAVGHDGVVLATADGGMSWHKQLDGFAANDAMVVASERLLAKAEAAVSMASDVGDEELEDAEAALEAATFAVEDAEYDVSVGSTKPLLDVLFLDAQHGFAIGAYGMAFETSNGGKSWTEFTSRLPLPERSHLNSLVQAAYGQLYIVGELGLILTSTDQGHSWQALESPYDGSLFGMISSGNTLTLMGLRGHLFQSTDAGNRWTELALNNEQTLFQGLAMADGTRVLVGNSGTLIRLEHQNIQVINLTGRKGIAGLAVTEEGFVLVGEAGVQRINHRGKLISAARMTTADGVSSGGQLAAEAQ</sequence>
<dbReference type="Gene3D" id="2.130.10.10">
    <property type="entry name" value="YVTN repeat-like/Quinoprotein amine dehydrogenase"/>
    <property type="match status" value="1"/>
</dbReference>
<evidence type="ECO:0000313" key="6">
    <source>
        <dbReference type="Proteomes" id="UP001620597"/>
    </source>
</evidence>
<keyword evidence="1" id="KW-0602">Photosynthesis</keyword>
<dbReference type="EMBL" id="JBBKTX010000002">
    <property type="protein sequence ID" value="MFK4751134.1"/>
    <property type="molecule type" value="Genomic_DNA"/>
</dbReference>
<feature type="signal peptide" evidence="3">
    <location>
        <begin position="1"/>
        <end position="22"/>
    </location>
</feature>
<dbReference type="RefSeq" id="WP_416204647.1">
    <property type="nucleotide sequence ID" value="NZ_JBBKTX010000002.1"/>
</dbReference>
<feature type="domain" description="Photosynthesis system II assembly factor Ycf48/Hcf136-like" evidence="4">
    <location>
        <begin position="173"/>
        <end position="300"/>
    </location>
</feature>
<protein>
    <submittedName>
        <fullName evidence="5">YCF48-related protein</fullName>
    </submittedName>
</protein>
<dbReference type="InterPro" id="IPR028203">
    <property type="entry name" value="PSII_CF48-like_dom"/>
</dbReference>
<dbReference type="InterPro" id="IPR015943">
    <property type="entry name" value="WD40/YVTN_repeat-like_dom_sf"/>
</dbReference>
<keyword evidence="6" id="KW-1185">Reference proteome</keyword>
<reference evidence="5 6" key="1">
    <citation type="submission" date="2024-03" db="EMBL/GenBank/DDBJ databases">
        <title>High-quality draft genome sequence of Oceanobacter sp. wDCs-4.</title>
        <authorList>
            <person name="Dong C."/>
        </authorList>
    </citation>
    <scope>NUCLEOTIDE SEQUENCE [LARGE SCALE GENOMIC DNA]</scope>
    <source>
        <strain evidence="6">wDCs-4</strain>
    </source>
</reference>
<keyword evidence="2" id="KW-0604">Photosystem II</keyword>
<feature type="domain" description="Photosynthesis system II assembly factor Ycf48/Hcf136-like" evidence="4">
    <location>
        <begin position="70"/>
        <end position="116"/>
    </location>
</feature>
<dbReference type="PANTHER" id="PTHR47199:SF2">
    <property type="entry name" value="PHOTOSYSTEM II STABILITY_ASSEMBLY FACTOR HCF136, CHLOROPLASTIC"/>
    <property type="match status" value="1"/>
</dbReference>
<gene>
    <name evidence="5" type="ORF">WG929_01810</name>
</gene>
<accession>A0ABW8NDW4</accession>
<dbReference type="Pfam" id="PF14870">
    <property type="entry name" value="PSII_BNR"/>
    <property type="match status" value="2"/>
</dbReference>
<evidence type="ECO:0000313" key="5">
    <source>
        <dbReference type="EMBL" id="MFK4751134.1"/>
    </source>
</evidence>
<evidence type="ECO:0000256" key="1">
    <source>
        <dbReference type="ARBA" id="ARBA00022531"/>
    </source>
</evidence>